<reference evidence="3" key="1">
    <citation type="journal article" date="2019" name="Int. J. Syst. Evol. Microbiol.">
        <title>The Global Catalogue of Microorganisms (GCM) 10K type strain sequencing project: providing services to taxonomists for standard genome sequencing and annotation.</title>
        <authorList>
            <consortium name="The Broad Institute Genomics Platform"/>
            <consortium name="The Broad Institute Genome Sequencing Center for Infectious Disease"/>
            <person name="Wu L."/>
            <person name="Ma J."/>
        </authorList>
    </citation>
    <scope>NUCLEOTIDE SEQUENCE [LARGE SCALE GENOMIC DNA]</scope>
    <source>
        <strain evidence="3">JCM 16923</strain>
    </source>
</reference>
<name>A0ABP7PIR3_9ACTN</name>
<evidence type="ECO:0000256" key="1">
    <source>
        <dbReference type="SAM" id="MobiDB-lite"/>
    </source>
</evidence>
<accession>A0ABP7PIR3</accession>
<organism evidence="2 3">
    <name type="scientific">Gordonia caeni</name>
    <dbReference type="NCBI Taxonomy" id="1007097"/>
    <lineage>
        <taxon>Bacteria</taxon>
        <taxon>Bacillati</taxon>
        <taxon>Actinomycetota</taxon>
        <taxon>Actinomycetes</taxon>
        <taxon>Mycobacteriales</taxon>
        <taxon>Gordoniaceae</taxon>
        <taxon>Gordonia</taxon>
    </lineage>
</organism>
<protein>
    <recommendedName>
        <fullName evidence="4">DUF1801 domain-containing protein</fullName>
    </recommendedName>
</protein>
<feature type="region of interest" description="Disordered" evidence="1">
    <location>
        <begin position="1"/>
        <end position="23"/>
    </location>
</feature>
<gene>
    <name evidence="2" type="ORF">GCM10022231_29020</name>
</gene>
<dbReference type="Proteomes" id="UP001418444">
    <property type="component" value="Unassembled WGS sequence"/>
</dbReference>
<comment type="caution">
    <text evidence="2">The sequence shown here is derived from an EMBL/GenBank/DDBJ whole genome shotgun (WGS) entry which is preliminary data.</text>
</comment>
<proteinExistence type="predicted"/>
<dbReference type="SUPFAM" id="SSF159888">
    <property type="entry name" value="YdhG-like"/>
    <property type="match status" value="1"/>
</dbReference>
<dbReference type="EMBL" id="BAAAZW010000008">
    <property type="protein sequence ID" value="GAA3966331.1"/>
    <property type="molecule type" value="Genomic_DNA"/>
</dbReference>
<dbReference type="RefSeq" id="WP_344785011.1">
    <property type="nucleotide sequence ID" value="NZ_BAAAZW010000008.1"/>
</dbReference>
<evidence type="ECO:0000313" key="3">
    <source>
        <dbReference type="Proteomes" id="UP001418444"/>
    </source>
</evidence>
<feature type="compositionally biased region" description="Basic and acidic residues" evidence="1">
    <location>
        <begin position="10"/>
        <end position="23"/>
    </location>
</feature>
<evidence type="ECO:0008006" key="4">
    <source>
        <dbReference type="Google" id="ProtNLM"/>
    </source>
</evidence>
<evidence type="ECO:0000313" key="2">
    <source>
        <dbReference type="EMBL" id="GAA3966331.1"/>
    </source>
</evidence>
<sequence length="134" mass="14725">MSDPSKAPKVSKDQRAVTDKIESMPEPYRAVAERLHQTILSAGPKLKPRLWYGMPGYATARSAPVLVFFRLDDDLMTVGLTEKAHLEREPGAADTLMPCAWYLTEINEATEARVADVVRSAFADQVSEPGPPSP</sequence>
<keyword evidence="3" id="KW-1185">Reference proteome</keyword>